<evidence type="ECO:0000256" key="3">
    <source>
        <dbReference type="ARBA" id="ARBA00022475"/>
    </source>
</evidence>
<evidence type="ECO:0000259" key="8">
    <source>
        <dbReference type="Pfam" id="PF02687"/>
    </source>
</evidence>
<feature type="transmembrane region" description="Helical" evidence="7">
    <location>
        <begin position="325"/>
        <end position="348"/>
    </location>
</feature>
<feature type="domain" description="MacB-like periplasmic core" evidence="9">
    <location>
        <begin position="20"/>
        <end position="209"/>
    </location>
</feature>
<keyword evidence="11" id="KW-1185">Reference proteome</keyword>
<reference evidence="10 11" key="1">
    <citation type="submission" date="2018-03" db="EMBL/GenBank/DDBJ databases">
        <title>Genomic Encyclopedia of Archaeal and Bacterial Type Strains, Phase II (KMG-II): from individual species to whole genera.</title>
        <authorList>
            <person name="Goeker M."/>
        </authorList>
    </citation>
    <scope>NUCLEOTIDE SEQUENCE [LARGE SCALE GENOMIC DNA]</scope>
    <source>
        <strain evidence="10 11">DSM 28229</strain>
    </source>
</reference>
<gene>
    <name evidence="10" type="ORF">BC781_101956</name>
</gene>
<comment type="caution">
    <text evidence="10">The sequence shown here is derived from an EMBL/GenBank/DDBJ whole genome shotgun (WGS) entry which is preliminary data.</text>
</comment>
<dbReference type="GO" id="GO:0098797">
    <property type="term" value="C:plasma membrane protein complex"/>
    <property type="evidence" value="ECO:0007669"/>
    <property type="project" value="TreeGrafter"/>
</dbReference>
<proteinExistence type="inferred from homology"/>
<dbReference type="InterPro" id="IPR003838">
    <property type="entry name" value="ABC3_permease_C"/>
</dbReference>
<dbReference type="Proteomes" id="UP000245535">
    <property type="component" value="Unassembled WGS sequence"/>
</dbReference>
<evidence type="ECO:0000256" key="4">
    <source>
        <dbReference type="ARBA" id="ARBA00022692"/>
    </source>
</evidence>
<evidence type="ECO:0000256" key="5">
    <source>
        <dbReference type="ARBA" id="ARBA00022989"/>
    </source>
</evidence>
<dbReference type="PANTHER" id="PTHR30489:SF0">
    <property type="entry name" value="LIPOPROTEIN-RELEASING SYSTEM TRANSMEMBRANE PROTEIN LOLE"/>
    <property type="match status" value="1"/>
</dbReference>
<feature type="transmembrane region" description="Helical" evidence="7">
    <location>
        <begin position="20"/>
        <end position="39"/>
    </location>
</feature>
<name>A0A315ZG67_SEDFL</name>
<keyword evidence="10" id="KW-0449">Lipoprotein</keyword>
<evidence type="ECO:0000313" key="10">
    <source>
        <dbReference type="EMBL" id="PWJ44585.1"/>
    </source>
</evidence>
<feature type="transmembrane region" description="Helical" evidence="7">
    <location>
        <begin position="368"/>
        <end position="394"/>
    </location>
</feature>
<keyword evidence="5 7" id="KW-1133">Transmembrane helix</keyword>
<feature type="transmembrane region" description="Helical" evidence="7">
    <location>
        <begin position="271"/>
        <end position="292"/>
    </location>
</feature>
<dbReference type="PANTHER" id="PTHR30489">
    <property type="entry name" value="LIPOPROTEIN-RELEASING SYSTEM TRANSMEMBRANE PROTEIN LOLE"/>
    <property type="match status" value="1"/>
</dbReference>
<feature type="domain" description="ABC3 transporter permease C-terminal" evidence="8">
    <location>
        <begin position="274"/>
        <end position="403"/>
    </location>
</feature>
<evidence type="ECO:0000313" key="11">
    <source>
        <dbReference type="Proteomes" id="UP000245535"/>
    </source>
</evidence>
<dbReference type="GO" id="GO:0044874">
    <property type="term" value="P:lipoprotein localization to outer membrane"/>
    <property type="evidence" value="ECO:0007669"/>
    <property type="project" value="TreeGrafter"/>
</dbReference>
<dbReference type="InterPro" id="IPR025857">
    <property type="entry name" value="MacB_PCD"/>
</dbReference>
<organism evidence="10 11">
    <name type="scientific">Sediminitomix flava</name>
    <dbReference type="NCBI Taxonomy" id="379075"/>
    <lineage>
        <taxon>Bacteria</taxon>
        <taxon>Pseudomonadati</taxon>
        <taxon>Bacteroidota</taxon>
        <taxon>Cytophagia</taxon>
        <taxon>Cytophagales</taxon>
        <taxon>Flammeovirgaceae</taxon>
        <taxon>Sediminitomix</taxon>
    </lineage>
</organism>
<evidence type="ECO:0000259" key="9">
    <source>
        <dbReference type="Pfam" id="PF12704"/>
    </source>
</evidence>
<evidence type="ECO:0000256" key="1">
    <source>
        <dbReference type="ARBA" id="ARBA00004651"/>
    </source>
</evidence>
<keyword evidence="4 7" id="KW-0812">Transmembrane</keyword>
<dbReference type="InterPro" id="IPR051447">
    <property type="entry name" value="Lipoprotein-release_system"/>
</dbReference>
<dbReference type="RefSeq" id="WP_109616068.1">
    <property type="nucleotide sequence ID" value="NZ_QGDO01000001.1"/>
</dbReference>
<evidence type="ECO:0000256" key="2">
    <source>
        <dbReference type="ARBA" id="ARBA00005236"/>
    </source>
</evidence>
<accession>A0A315ZG67</accession>
<dbReference type="Pfam" id="PF02687">
    <property type="entry name" value="FtsX"/>
    <property type="match status" value="1"/>
</dbReference>
<dbReference type="OrthoDB" id="9784014at2"/>
<protein>
    <submittedName>
        <fullName evidence="10">ABC-type lipoprotein release transport system permease subunit</fullName>
    </submittedName>
</protein>
<sequence>MSLIAKMAWRNVWRNRRRTIISVASICMAVILSVFMRSLQKGGQYNMAKVTIEQMGHIQLHKEGYWKDKSINELMPQSEEQEKKLKAYQEVRQIIPRLDAFALSVSEKTTQASFVTGIEPEKERNFTELDERIVEGKFLDSNSQGVMIAQGLADYLQMGIGDTLVLWGSGYHAQQAAGKYPIEGILKLSNPELNRMAVYLPLEQAQELFSAYGLVSAYLLDLDVKPQGLKVSKDLLTFQEHLKSSFGADVEVMNWAELAPDMVQSLEFDDIGGIVMVGILYIIIAFGIYGTLMMMTMERGKEFGVLVGVGMSKWKLAELVTIESLILAVLGLGISLAVSIPLVHHFFVNPIELTGEAAKQMELMGMDPLIPTILDFGVVLIQVIIIFTIVMLSLSYPFYKIVQLRVAEALKG</sequence>
<dbReference type="AlphaFoldDB" id="A0A315ZG67"/>
<dbReference type="Pfam" id="PF12704">
    <property type="entry name" value="MacB_PCD"/>
    <property type="match status" value="1"/>
</dbReference>
<keyword evidence="6 7" id="KW-0472">Membrane</keyword>
<dbReference type="EMBL" id="QGDO01000001">
    <property type="protein sequence ID" value="PWJ44585.1"/>
    <property type="molecule type" value="Genomic_DNA"/>
</dbReference>
<keyword evidence="3" id="KW-1003">Cell membrane</keyword>
<evidence type="ECO:0000256" key="6">
    <source>
        <dbReference type="ARBA" id="ARBA00023136"/>
    </source>
</evidence>
<comment type="subcellular location">
    <subcellularLocation>
        <location evidence="1">Cell membrane</location>
        <topology evidence="1">Multi-pass membrane protein</topology>
    </subcellularLocation>
</comment>
<comment type="similarity">
    <text evidence="2">Belongs to the ABC-4 integral membrane protein family. LolC/E subfamily.</text>
</comment>
<evidence type="ECO:0000256" key="7">
    <source>
        <dbReference type="SAM" id="Phobius"/>
    </source>
</evidence>